<dbReference type="SUPFAM" id="SSF52047">
    <property type="entry name" value="RNI-like"/>
    <property type="match status" value="1"/>
</dbReference>
<dbReference type="OrthoDB" id="3226575at2759"/>
<dbReference type="InterPro" id="IPR001810">
    <property type="entry name" value="F-box_dom"/>
</dbReference>
<dbReference type="Proteomes" id="UP000076727">
    <property type="component" value="Unassembled WGS sequence"/>
</dbReference>
<accession>A0A165UKC8</accession>
<dbReference type="Gene3D" id="1.20.1280.50">
    <property type="match status" value="1"/>
</dbReference>
<evidence type="ECO:0000313" key="3">
    <source>
        <dbReference type="Proteomes" id="UP000076727"/>
    </source>
</evidence>
<dbReference type="InterPro" id="IPR036047">
    <property type="entry name" value="F-box-like_dom_sf"/>
</dbReference>
<dbReference type="EMBL" id="KV429032">
    <property type="protein sequence ID" value="KZT75040.1"/>
    <property type="molecule type" value="Genomic_DNA"/>
</dbReference>
<dbReference type="STRING" id="1314783.A0A165UKC8"/>
<protein>
    <recommendedName>
        <fullName evidence="1">F-box domain-containing protein</fullName>
    </recommendedName>
</protein>
<feature type="domain" description="F-box" evidence="1">
    <location>
        <begin position="98"/>
        <end position="154"/>
    </location>
</feature>
<name>A0A165UKC8_9APHY</name>
<dbReference type="SUPFAM" id="SSF81383">
    <property type="entry name" value="F-box domain"/>
    <property type="match status" value="1"/>
</dbReference>
<evidence type="ECO:0000259" key="1">
    <source>
        <dbReference type="PROSITE" id="PS50181"/>
    </source>
</evidence>
<keyword evidence="3" id="KW-1185">Reference proteome</keyword>
<evidence type="ECO:0000313" key="2">
    <source>
        <dbReference type="EMBL" id="KZT75040.1"/>
    </source>
</evidence>
<dbReference type="AlphaFoldDB" id="A0A165UKC8"/>
<organism evidence="2 3">
    <name type="scientific">Daedalea quercina L-15889</name>
    <dbReference type="NCBI Taxonomy" id="1314783"/>
    <lineage>
        <taxon>Eukaryota</taxon>
        <taxon>Fungi</taxon>
        <taxon>Dikarya</taxon>
        <taxon>Basidiomycota</taxon>
        <taxon>Agaricomycotina</taxon>
        <taxon>Agaricomycetes</taxon>
        <taxon>Polyporales</taxon>
        <taxon>Fomitopsis</taxon>
    </lineage>
</organism>
<dbReference type="PROSITE" id="PS50181">
    <property type="entry name" value="FBOX"/>
    <property type="match status" value="1"/>
</dbReference>
<dbReference type="Pfam" id="PF12937">
    <property type="entry name" value="F-box-like"/>
    <property type="match status" value="1"/>
</dbReference>
<sequence>MSQSLTNFYPPLGLTVAEEVRILERWDDDAVFRRYLQCQPEPTEVMEYGRIRARVKCVRARIRDLNILRKQIEPRQSSYIDADLAKVLFRRKVLAWHMFLINQLPVELLVEIFRYVVLGTHVMRGEDTQKLRLTWVCRHFREVALADGVLWSRIVFTDPPPWTRSLTFFSRTGEAPIDLCVNDITFPNIPALDRYQVAALVERFLTKARNIRSIVFSLTDWVCPWFVLRFLSEVPMPRLEYFQLDRSWEPYLWSPAQFRNPVGWESVALCAGAAPNLQKLFLNGISVNWDTVHTAKLRALDIRRLAPEASPTLQQFRALLQAPNLMKIYLHSAVPQFPEGQHLPEPIHMRNLRELRLGDMNCVSVQNILRSIHAPDIRILALYHMLGEDYTPLFELLTGRFPKVQVLTASALQIENNDVAKRHAIRWFDSMPDLRVLKAESLPNAVLFSCLLDDPWKHRDRDHPYMRGPPDPSDIDKMNTLLPDLHTLVVDKVTAADLMWFTKERDMDGHPFSLVTVPEQIWKQWTPLQQSALAFLDKRLQLIFNHPHNVTKEEADIRVELDEESLSRLRRMAI</sequence>
<reference evidence="2 3" key="1">
    <citation type="journal article" date="2016" name="Mol. Biol. Evol.">
        <title>Comparative Genomics of Early-Diverging Mushroom-Forming Fungi Provides Insights into the Origins of Lignocellulose Decay Capabilities.</title>
        <authorList>
            <person name="Nagy L.G."/>
            <person name="Riley R."/>
            <person name="Tritt A."/>
            <person name="Adam C."/>
            <person name="Daum C."/>
            <person name="Floudas D."/>
            <person name="Sun H."/>
            <person name="Yadav J.S."/>
            <person name="Pangilinan J."/>
            <person name="Larsson K.H."/>
            <person name="Matsuura K."/>
            <person name="Barry K."/>
            <person name="Labutti K."/>
            <person name="Kuo R."/>
            <person name="Ohm R.A."/>
            <person name="Bhattacharya S.S."/>
            <person name="Shirouzu T."/>
            <person name="Yoshinaga Y."/>
            <person name="Martin F.M."/>
            <person name="Grigoriev I.V."/>
            <person name="Hibbett D.S."/>
        </authorList>
    </citation>
    <scope>NUCLEOTIDE SEQUENCE [LARGE SCALE GENOMIC DNA]</scope>
    <source>
        <strain evidence="2 3">L-15889</strain>
    </source>
</reference>
<gene>
    <name evidence="2" type="ORF">DAEQUDRAFT_18240</name>
</gene>
<proteinExistence type="predicted"/>